<dbReference type="OrthoDB" id="3722616at2"/>
<dbReference type="Proteomes" id="UP000320244">
    <property type="component" value="Unassembled WGS sequence"/>
</dbReference>
<organism evidence="1 2">
    <name type="scientific">Leekyejoonella antrihumi</name>
    <dbReference type="NCBI Taxonomy" id="1660198"/>
    <lineage>
        <taxon>Bacteria</taxon>
        <taxon>Bacillati</taxon>
        <taxon>Actinomycetota</taxon>
        <taxon>Actinomycetes</taxon>
        <taxon>Micrococcales</taxon>
        <taxon>Dermacoccaceae</taxon>
        <taxon>Leekyejoonella</taxon>
    </lineage>
</organism>
<sequence length="137" mass="14010">MVFGRKVKTASGATAVQLAERSGGRDRVIEYLGSPHTDAELAALLGGGARQVASGQGELDFTTGQASTGQAVVTGKPGALLWQVLGGPRTTGSGSMSWVMSRSGSWCWPGPSSRLASVFHAAACGWRGEASAVFELA</sequence>
<reference evidence="1 2" key="1">
    <citation type="submission" date="2019-05" db="EMBL/GenBank/DDBJ databases">
        <authorList>
            <person name="Lee S.D."/>
        </authorList>
    </citation>
    <scope>NUCLEOTIDE SEQUENCE [LARGE SCALE GENOMIC DNA]</scope>
    <source>
        <strain evidence="1 2">C5-26</strain>
    </source>
</reference>
<dbReference type="AlphaFoldDB" id="A0A563DS23"/>
<evidence type="ECO:0000313" key="2">
    <source>
        <dbReference type="Proteomes" id="UP000320244"/>
    </source>
</evidence>
<accession>A0A563DS23</accession>
<proteinExistence type="predicted"/>
<reference evidence="1 2" key="2">
    <citation type="submission" date="2019-08" db="EMBL/GenBank/DDBJ databases">
        <title>Jejuicoccus antrihumi gen. nov., sp. nov., a new member of the family Dermacoccaceae isolated from a cave.</title>
        <authorList>
            <person name="Schumann P."/>
            <person name="Kim I.S."/>
        </authorList>
    </citation>
    <scope>NUCLEOTIDE SEQUENCE [LARGE SCALE GENOMIC DNA]</scope>
    <source>
        <strain evidence="1 2">C5-26</strain>
    </source>
</reference>
<gene>
    <name evidence="1" type="ORF">FGL98_22820</name>
</gene>
<protein>
    <submittedName>
        <fullName evidence="1">Uncharacterized protein</fullName>
    </submittedName>
</protein>
<name>A0A563DS23_9MICO</name>
<keyword evidence="2" id="KW-1185">Reference proteome</keyword>
<dbReference type="EMBL" id="VCQV01000052">
    <property type="protein sequence ID" value="TWP32976.1"/>
    <property type="molecule type" value="Genomic_DNA"/>
</dbReference>
<evidence type="ECO:0000313" key="1">
    <source>
        <dbReference type="EMBL" id="TWP32976.1"/>
    </source>
</evidence>
<comment type="caution">
    <text evidence="1">The sequence shown here is derived from an EMBL/GenBank/DDBJ whole genome shotgun (WGS) entry which is preliminary data.</text>
</comment>